<dbReference type="InterPro" id="IPR009962">
    <property type="entry name" value="DUF1488"/>
</dbReference>
<evidence type="ECO:0000256" key="1">
    <source>
        <dbReference type="SAM" id="MobiDB-lite"/>
    </source>
</evidence>
<reference evidence="3" key="1">
    <citation type="journal article" date="2019" name="Int. J. Syst. Evol. Microbiol.">
        <title>The Global Catalogue of Microorganisms (GCM) 10K type strain sequencing project: providing services to taxonomists for standard genome sequencing and annotation.</title>
        <authorList>
            <consortium name="The Broad Institute Genomics Platform"/>
            <consortium name="The Broad Institute Genome Sequencing Center for Infectious Disease"/>
            <person name="Wu L."/>
            <person name="Ma J."/>
        </authorList>
    </citation>
    <scope>NUCLEOTIDE SEQUENCE [LARGE SCALE GENOMIC DNA]</scope>
    <source>
        <strain evidence="3">JCM 9933</strain>
    </source>
</reference>
<proteinExistence type="predicted"/>
<comment type="caution">
    <text evidence="2">The sequence shown here is derived from an EMBL/GenBank/DDBJ whole genome shotgun (WGS) entry which is preliminary data.</text>
</comment>
<dbReference type="EMBL" id="BAAAFZ010000004">
    <property type="protein sequence ID" value="GAA0567664.1"/>
    <property type="molecule type" value="Genomic_DNA"/>
</dbReference>
<sequence length="112" mass="12323">MTEPKPTPIASEPRWDGRRVLFEVADGDSSARCTISVNALQDLSGQRRFKPADLLVCFAGARPRIEAIALAKLRGRNASTTGLLYIWSDDIDDPPPEDTPVAAEKARTRRFA</sequence>
<protein>
    <recommendedName>
        <fullName evidence="4">DUF1488 family protein</fullName>
    </recommendedName>
</protein>
<evidence type="ECO:0000313" key="3">
    <source>
        <dbReference type="Proteomes" id="UP001501588"/>
    </source>
</evidence>
<evidence type="ECO:0000313" key="2">
    <source>
        <dbReference type="EMBL" id="GAA0567664.1"/>
    </source>
</evidence>
<dbReference type="SUPFAM" id="SSF160272">
    <property type="entry name" value="Shew3726-like"/>
    <property type="match status" value="1"/>
</dbReference>
<accession>A0ABP3PMG8</accession>
<organism evidence="2 3">
    <name type="scientific">Craurococcus roseus</name>
    <dbReference type="NCBI Taxonomy" id="77585"/>
    <lineage>
        <taxon>Bacteria</taxon>
        <taxon>Pseudomonadati</taxon>
        <taxon>Pseudomonadota</taxon>
        <taxon>Alphaproteobacteria</taxon>
        <taxon>Acetobacterales</taxon>
        <taxon>Acetobacteraceae</taxon>
        <taxon>Craurococcus</taxon>
    </lineage>
</organism>
<dbReference type="RefSeq" id="WP_343893277.1">
    <property type="nucleotide sequence ID" value="NZ_BAAAFZ010000004.1"/>
</dbReference>
<name>A0ABP3PMG8_9PROT</name>
<dbReference type="Pfam" id="PF07369">
    <property type="entry name" value="DUF1488"/>
    <property type="match status" value="1"/>
</dbReference>
<evidence type="ECO:0008006" key="4">
    <source>
        <dbReference type="Google" id="ProtNLM"/>
    </source>
</evidence>
<keyword evidence="3" id="KW-1185">Reference proteome</keyword>
<dbReference type="InterPro" id="IPR036692">
    <property type="entry name" value="Shew3726-like_sf"/>
</dbReference>
<gene>
    <name evidence="2" type="ORF">GCM10009416_02120</name>
</gene>
<feature type="region of interest" description="Disordered" evidence="1">
    <location>
        <begin position="92"/>
        <end position="112"/>
    </location>
</feature>
<dbReference type="Proteomes" id="UP001501588">
    <property type="component" value="Unassembled WGS sequence"/>
</dbReference>